<dbReference type="EMBL" id="MU004336">
    <property type="protein sequence ID" value="KAF2656403.1"/>
    <property type="molecule type" value="Genomic_DNA"/>
</dbReference>
<dbReference type="Proteomes" id="UP000799324">
    <property type="component" value="Unassembled WGS sequence"/>
</dbReference>
<feature type="region of interest" description="Disordered" evidence="1">
    <location>
        <begin position="24"/>
        <end position="44"/>
    </location>
</feature>
<protein>
    <submittedName>
        <fullName evidence="2">Uncharacterized protein</fullName>
    </submittedName>
</protein>
<dbReference type="AlphaFoldDB" id="A0A6A6TC00"/>
<reference evidence="2" key="1">
    <citation type="journal article" date="2020" name="Stud. Mycol.">
        <title>101 Dothideomycetes genomes: a test case for predicting lifestyles and emergence of pathogens.</title>
        <authorList>
            <person name="Haridas S."/>
            <person name="Albert R."/>
            <person name="Binder M."/>
            <person name="Bloem J."/>
            <person name="Labutti K."/>
            <person name="Salamov A."/>
            <person name="Andreopoulos B."/>
            <person name="Baker S."/>
            <person name="Barry K."/>
            <person name="Bills G."/>
            <person name="Bluhm B."/>
            <person name="Cannon C."/>
            <person name="Castanera R."/>
            <person name="Culley D."/>
            <person name="Daum C."/>
            <person name="Ezra D."/>
            <person name="Gonzalez J."/>
            <person name="Henrissat B."/>
            <person name="Kuo A."/>
            <person name="Liang C."/>
            <person name="Lipzen A."/>
            <person name="Lutzoni F."/>
            <person name="Magnuson J."/>
            <person name="Mondo S."/>
            <person name="Nolan M."/>
            <person name="Ohm R."/>
            <person name="Pangilinan J."/>
            <person name="Park H.-J."/>
            <person name="Ramirez L."/>
            <person name="Alfaro M."/>
            <person name="Sun H."/>
            <person name="Tritt A."/>
            <person name="Yoshinaga Y."/>
            <person name="Zwiers L.-H."/>
            <person name="Turgeon B."/>
            <person name="Goodwin S."/>
            <person name="Spatafora J."/>
            <person name="Crous P."/>
            <person name="Grigoriev I."/>
        </authorList>
    </citation>
    <scope>NUCLEOTIDE SEQUENCE</scope>
    <source>
        <strain evidence="2">CBS 122681</strain>
    </source>
</reference>
<proteinExistence type="predicted"/>
<accession>A0A6A6TC00</accession>
<evidence type="ECO:0000313" key="2">
    <source>
        <dbReference type="EMBL" id="KAF2656403.1"/>
    </source>
</evidence>
<evidence type="ECO:0000256" key="1">
    <source>
        <dbReference type="SAM" id="MobiDB-lite"/>
    </source>
</evidence>
<organism evidence="2 3">
    <name type="scientific">Lophiostoma macrostomum CBS 122681</name>
    <dbReference type="NCBI Taxonomy" id="1314788"/>
    <lineage>
        <taxon>Eukaryota</taxon>
        <taxon>Fungi</taxon>
        <taxon>Dikarya</taxon>
        <taxon>Ascomycota</taxon>
        <taxon>Pezizomycotina</taxon>
        <taxon>Dothideomycetes</taxon>
        <taxon>Pleosporomycetidae</taxon>
        <taxon>Pleosporales</taxon>
        <taxon>Lophiostomataceae</taxon>
        <taxon>Lophiostoma</taxon>
    </lineage>
</organism>
<name>A0A6A6TC00_9PLEO</name>
<gene>
    <name evidence="2" type="ORF">K491DRAFT_376725</name>
</gene>
<keyword evidence="3" id="KW-1185">Reference proteome</keyword>
<evidence type="ECO:0000313" key="3">
    <source>
        <dbReference type="Proteomes" id="UP000799324"/>
    </source>
</evidence>
<sequence length="172" mass="19274">MGGRRRSLVSTVVVYPAVRAHAGRNSGRIEASETRRRSSPALPASPPRCSLVLFLFRRTPAPRFARSSPLLAFDLWDPRATDCTAVMLNRDGAKTYNDTSNLMSSGGLAPFCSVQQPRQSPVPFQCAVPCRNNNTHPHHLFIFHAKKTLSSRRLRPRGDRVWRVLSDWLNPV</sequence>